<dbReference type="CDD" id="cd16936">
    <property type="entry name" value="HATPase_RsbW-like"/>
    <property type="match status" value="1"/>
</dbReference>
<evidence type="ECO:0000256" key="1">
    <source>
        <dbReference type="ARBA" id="ARBA00000085"/>
    </source>
</evidence>
<dbReference type="Pfam" id="PF13466">
    <property type="entry name" value="STAS_2"/>
    <property type="match status" value="1"/>
</dbReference>
<evidence type="ECO:0000256" key="9">
    <source>
        <dbReference type="SAM" id="MobiDB-lite"/>
    </source>
</evidence>
<evidence type="ECO:0000259" key="12">
    <source>
        <dbReference type="PROSITE" id="PS50112"/>
    </source>
</evidence>
<dbReference type="EMBL" id="JAAXLA010000022">
    <property type="protein sequence ID" value="NMH98439.1"/>
    <property type="molecule type" value="Genomic_DNA"/>
</dbReference>
<evidence type="ECO:0000259" key="11">
    <source>
        <dbReference type="PROSITE" id="PS50110"/>
    </source>
</evidence>
<dbReference type="Gene3D" id="3.30.565.10">
    <property type="entry name" value="Histidine kinase-like ATPase, C-terminal domain"/>
    <property type="match status" value="2"/>
</dbReference>
<dbReference type="SUPFAM" id="SSF47384">
    <property type="entry name" value="Homodimeric domain of signal transducing histidine kinase"/>
    <property type="match status" value="1"/>
</dbReference>
<name>A0ABX1SA47_9PSEU</name>
<dbReference type="Gene3D" id="3.30.450.20">
    <property type="entry name" value="PAS domain"/>
    <property type="match status" value="2"/>
</dbReference>
<keyword evidence="7" id="KW-0902">Two-component regulatory system</keyword>
<evidence type="ECO:0000256" key="6">
    <source>
        <dbReference type="ARBA" id="ARBA00022777"/>
    </source>
</evidence>
<dbReference type="PROSITE" id="PS50112">
    <property type="entry name" value="PAS"/>
    <property type="match status" value="1"/>
</dbReference>
<dbReference type="EC" id="2.7.13.3" evidence="3"/>
<dbReference type="InterPro" id="IPR003661">
    <property type="entry name" value="HisK_dim/P_dom"/>
</dbReference>
<dbReference type="Gene3D" id="3.30.450.40">
    <property type="match status" value="3"/>
</dbReference>
<dbReference type="Proteomes" id="UP000820669">
    <property type="component" value="Unassembled WGS sequence"/>
</dbReference>
<dbReference type="CDD" id="cd00082">
    <property type="entry name" value="HisKA"/>
    <property type="match status" value="1"/>
</dbReference>
<dbReference type="Pfam" id="PF00512">
    <property type="entry name" value="HisKA"/>
    <property type="match status" value="1"/>
</dbReference>
<protein>
    <recommendedName>
        <fullName evidence="3">histidine kinase</fullName>
        <ecNumber evidence="3">2.7.13.3</ecNumber>
    </recommendedName>
</protein>
<comment type="caution">
    <text evidence="15">The sequence shown here is derived from an EMBL/GenBank/DDBJ whole genome shotgun (WGS) entry which is preliminary data.</text>
</comment>
<dbReference type="PROSITE" id="PS50801">
    <property type="entry name" value="STAS"/>
    <property type="match status" value="1"/>
</dbReference>
<dbReference type="SUPFAM" id="SSF55781">
    <property type="entry name" value="GAF domain-like"/>
    <property type="match status" value="3"/>
</dbReference>
<evidence type="ECO:0000256" key="7">
    <source>
        <dbReference type="ARBA" id="ARBA00023012"/>
    </source>
</evidence>
<feature type="domain" description="STAS" evidence="14">
    <location>
        <begin position="1694"/>
        <end position="1788"/>
    </location>
</feature>
<organism evidence="15 16">
    <name type="scientific">Pseudonocardia acidicola</name>
    <dbReference type="NCBI Taxonomy" id="2724939"/>
    <lineage>
        <taxon>Bacteria</taxon>
        <taxon>Bacillati</taxon>
        <taxon>Actinomycetota</taxon>
        <taxon>Actinomycetes</taxon>
        <taxon>Pseudonocardiales</taxon>
        <taxon>Pseudonocardiaceae</taxon>
        <taxon>Pseudonocardia</taxon>
    </lineage>
</organism>
<keyword evidence="6" id="KW-0418">Kinase</keyword>
<keyword evidence="16" id="KW-1185">Reference proteome</keyword>
<evidence type="ECO:0000313" key="15">
    <source>
        <dbReference type="EMBL" id="NMH98439.1"/>
    </source>
</evidence>
<dbReference type="PRINTS" id="PR00344">
    <property type="entry name" value="BCTRLSENSOR"/>
</dbReference>
<dbReference type="InterPro" id="IPR036457">
    <property type="entry name" value="PPM-type-like_dom_sf"/>
</dbReference>
<dbReference type="PANTHER" id="PTHR43547:SF2">
    <property type="entry name" value="HYBRID SIGNAL TRANSDUCTION HISTIDINE KINASE C"/>
    <property type="match status" value="1"/>
</dbReference>
<dbReference type="NCBIfam" id="TIGR00229">
    <property type="entry name" value="sensory_box"/>
    <property type="match status" value="1"/>
</dbReference>
<evidence type="ECO:0000259" key="13">
    <source>
        <dbReference type="PROSITE" id="PS50113"/>
    </source>
</evidence>
<dbReference type="PROSITE" id="PS50109">
    <property type="entry name" value="HIS_KIN"/>
    <property type="match status" value="1"/>
</dbReference>
<dbReference type="Gene3D" id="3.40.50.2300">
    <property type="match status" value="1"/>
</dbReference>
<dbReference type="InterPro" id="IPR000014">
    <property type="entry name" value="PAS"/>
</dbReference>
<dbReference type="CDD" id="cd00130">
    <property type="entry name" value="PAS"/>
    <property type="match status" value="1"/>
</dbReference>
<dbReference type="InterPro" id="IPR002645">
    <property type="entry name" value="STAS_dom"/>
</dbReference>
<dbReference type="Gene3D" id="1.10.287.130">
    <property type="match status" value="1"/>
</dbReference>
<evidence type="ECO:0000256" key="3">
    <source>
        <dbReference type="ARBA" id="ARBA00012438"/>
    </source>
</evidence>
<dbReference type="InterPro" id="IPR000700">
    <property type="entry name" value="PAS-assoc_C"/>
</dbReference>
<dbReference type="SMART" id="SM00086">
    <property type="entry name" value="PAC"/>
    <property type="match status" value="1"/>
</dbReference>
<dbReference type="Pfam" id="PF13581">
    <property type="entry name" value="HATPase_c_2"/>
    <property type="match status" value="1"/>
</dbReference>
<evidence type="ECO:0000259" key="14">
    <source>
        <dbReference type="PROSITE" id="PS50801"/>
    </source>
</evidence>
<dbReference type="InterPro" id="IPR005467">
    <property type="entry name" value="His_kinase_dom"/>
</dbReference>
<dbReference type="InterPro" id="IPR035965">
    <property type="entry name" value="PAS-like_dom_sf"/>
</dbReference>
<dbReference type="InterPro" id="IPR001932">
    <property type="entry name" value="PPM-type_phosphatase-like_dom"/>
</dbReference>
<feature type="domain" description="PAS" evidence="12">
    <location>
        <begin position="786"/>
        <end position="816"/>
    </location>
</feature>
<dbReference type="Pfam" id="PF00072">
    <property type="entry name" value="Response_reg"/>
    <property type="match status" value="1"/>
</dbReference>
<dbReference type="SUPFAM" id="SSF81606">
    <property type="entry name" value="PP2C-like"/>
    <property type="match status" value="1"/>
</dbReference>
<proteinExistence type="predicted"/>
<dbReference type="RefSeq" id="WP_169381881.1">
    <property type="nucleotide sequence ID" value="NZ_JAAXLA010000022.1"/>
</dbReference>
<comment type="subcellular location">
    <subcellularLocation>
        <location evidence="2">Cell membrane</location>
    </subcellularLocation>
</comment>
<dbReference type="InterPro" id="IPR036890">
    <property type="entry name" value="HATPase_C_sf"/>
</dbReference>
<evidence type="ECO:0000256" key="4">
    <source>
        <dbReference type="ARBA" id="ARBA00022553"/>
    </source>
</evidence>
<dbReference type="InterPro" id="IPR029016">
    <property type="entry name" value="GAF-like_dom_sf"/>
</dbReference>
<evidence type="ECO:0000259" key="10">
    <source>
        <dbReference type="PROSITE" id="PS50109"/>
    </source>
</evidence>
<feature type="domain" description="Response regulatory" evidence="11">
    <location>
        <begin position="655"/>
        <end position="770"/>
    </location>
</feature>
<dbReference type="InterPro" id="IPR011006">
    <property type="entry name" value="CheY-like_superfamily"/>
</dbReference>
<feature type="region of interest" description="Disordered" evidence="9">
    <location>
        <begin position="1053"/>
        <end position="1085"/>
    </location>
</feature>
<dbReference type="SMART" id="SM00448">
    <property type="entry name" value="REC"/>
    <property type="match status" value="1"/>
</dbReference>
<feature type="domain" description="PAC" evidence="13">
    <location>
        <begin position="855"/>
        <end position="909"/>
    </location>
</feature>
<dbReference type="InterPro" id="IPR036097">
    <property type="entry name" value="HisK_dim/P_sf"/>
</dbReference>
<dbReference type="PROSITE" id="PS50113">
    <property type="entry name" value="PAC"/>
    <property type="match status" value="1"/>
</dbReference>
<dbReference type="InterPro" id="IPR003594">
    <property type="entry name" value="HATPase_dom"/>
</dbReference>
<comment type="catalytic activity">
    <reaction evidence="1">
        <text>ATP + protein L-histidine = ADP + protein N-phospho-L-histidine.</text>
        <dbReference type="EC" id="2.7.13.3"/>
    </reaction>
</comment>
<dbReference type="SUPFAM" id="SSF52172">
    <property type="entry name" value="CheY-like"/>
    <property type="match status" value="1"/>
</dbReference>
<dbReference type="Pfam" id="PF07228">
    <property type="entry name" value="SpoIIE"/>
    <property type="match status" value="1"/>
</dbReference>
<dbReference type="CDD" id="cd17574">
    <property type="entry name" value="REC_OmpR"/>
    <property type="match status" value="1"/>
</dbReference>
<dbReference type="SMART" id="SM00331">
    <property type="entry name" value="PP2C_SIG"/>
    <property type="match status" value="1"/>
</dbReference>
<dbReference type="CDD" id="cd16922">
    <property type="entry name" value="HATPase_EvgS-ArcB-TorS-like"/>
    <property type="match status" value="1"/>
</dbReference>
<sequence>MTGSAERGSPDRLFVGGGELGTAMAATDWAQTPLGPPESWSAELRSVVRVLLTSRFSMWMAWGPELTMFYNDAYRRDTLRAKHPWALGRPAAQVWAEIWDDIGPRIESVLATGVATWDEDLLLFLERSSYPEETYHTFSYSPLGESGRVVGMLCVVTENTDRVLSERRMGTLRDLATALAPGGTQADVLAAVSAQLGANPRDLPFTATYLFDDGGAGLSCTSGVEPGSPAAPERISDGDADRWWRLDRLRGGQSVLLDLGTRFDRLPAGAWTRPPTQAIALPLAGQSEAGTRGFLVAGLSPVRAFDERYRGFAELLAGQIAASLAAAGAYEVERRRAEALAELDRAKTEFFTGISHEFRTPLTLIRGPVQDLLAAGESGDGLDPERMRAELVSVDRNAGRLGRLVDNLLDFTRVQAGRAQARFAPTDLAAVTADLASMFRAAIERAGLSFTVKAPPLAEPVWVDRQMWEKVVLNLLSNALKYTLRGRITVTVRGDADAAVLEVADTGAGIPADELPRLFERFHRVPGSRGRSVEGSGIGLALVHELVELHGGHVTVESVVGAGTTSTVRVPLGSAHLPAGQGAEQTVDLSAAAARAAAPYLAEALGWLAPIDGDDTVDDAGLAEVSGEAVPAAGSVRVAGDGGYEEDRAGSVRASVLVVDDNTDMRAYLTRLFASRYAVQAASDGQAALEAIRSEPPDLVVTDVMMPRLDGFGLLAALRADPHTATLPVIVLSARAGQEAAIEGLAAGADEYLIKPFTAAELLARVRSVLTLAQVRRQEANWRGALLNALRDGLFVVNGAGQVVEINDGFAEIFGYGTDGLPYELPHPWWPDPDTDPDAYARVMAAMDALQTTGRGRHLLALRHRDGRRLWVEISADTVPDPDGPGPPMLIGVARDVTAAHRAAQRDRLLAEAGQILADADERGGGVVGRLQQVADLAAAVFDDGVLVARTAADGRMPPVVAAHPHQPELAAAILELGPYRIPAALVETYRRGRAFVLDPTPPDLLREALGDDAYAARAHIGLGATLVAPLAVRGRLLGLLIVICPGGHPPRHPVGHVGRRPPTLRQEPVTAGAAGSEPAGVEPTGRFDQADVEVAQELARRIAVALEAERVATREHQLNAASAALAAAATVPEAAAALAHAVRDALEATGVVVYTARSDEPRRLHLEHDLGFPEGFAAGTAAGDGAREWVCTEVVRTGEPVWSDDARAGDERYPPVIETEPMTPGSPVKAVAALPLQLGGRMLGVLMATFATPREFTPADRGFATTLVGQAAQAFERAALTDARWETARTLQQHLLPAAPPSVNQVEVATRYLPAVHDVAAGGDWYDVIRLDEQRTAVVVGDVVGQGATAAAVMGQLRSGLALALTNLGPDVDPAVALAQLNRYTARVPGARGSTAVCLIVDTENRQIRWARAGHPPPLLIPHEGTLRYLDAAAGPLLGAFRADTADGDGAVALYEQAVTDFSPGDTVVLYTDGLVERRGEIIDDGMDRVAAAVHEVPGADPARLVARLFAAAVPDGHAHDDIAVLAARALPAPLRQRRPADPRELAAVRRTVAGWAALAALDKDLVDDLQLALGEAVANTVEHAYPSDHDGEVEYTLRRCDGGASVQATVTDHGTWRPPPADRGYRGRGLELIRALAPDLTVEHDARGPDGRGTTVRFTLTAPQTDTDAAASVPARDMVAPPGPPLAEGQPASLQVQAERDRLHLALHGEIDLPAVQAVRADLLAHLDADPATPMVLDLHRTSYLSSAGIGLLLDLAEHARAGGRRLEIEHDTTGPVARVLTLAGLCPTLTNPPQPAAGPGDHREQPGNRSPGSGSADVPTTSR</sequence>
<dbReference type="SMART" id="SM00065">
    <property type="entry name" value="GAF"/>
    <property type="match status" value="2"/>
</dbReference>
<feature type="domain" description="Histidine kinase" evidence="10">
    <location>
        <begin position="353"/>
        <end position="574"/>
    </location>
</feature>
<feature type="compositionally biased region" description="Polar residues" evidence="9">
    <location>
        <begin position="1810"/>
        <end position="1826"/>
    </location>
</feature>
<evidence type="ECO:0000256" key="8">
    <source>
        <dbReference type="PROSITE-ProRule" id="PRU00169"/>
    </source>
</evidence>
<keyword evidence="4 8" id="KW-0597">Phosphoprotein</keyword>
<dbReference type="PROSITE" id="PS50110">
    <property type="entry name" value="RESPONSE_REGULATORY"/>
    <property type="match status" value="1"/>
</dbReference>
<dbReference type="SUPFAM" id="SSF52091">
    <property type="entry name" value="SpoIIaa-like"/>
    <property type="match status" value="1"/>
</dbReference>
<dbReference type="Gene3D" id="3.60.40.10">
    <property type="entry name" value="PPM-type phosphatase domain"/>
    <property type="match status" value="1"/>
</dbReference>
<dbReference type="Pfam" id="PF01590">
    <property type="entry name" value="GAF"/>
    <property type="match status" value="1"/>
</dbReference>
<accession>A0ABX1SA47</accession>
<gene>
    <name evidence="15" type="ORF">HF526_14130</name>
</gene>
<feature type="modified residue" description="4-aspartylphosphate" evidence="8">
    <location>
        <position position="703"/>
    </location>
</feature>
<dbReference type="SUPFAM" id="SSF55874">
    <property type="entry name" value="ATPase domain of HSP90 chaperone/DNA topoisomerase II/histidine kinase"/>
    <property type="match status" value="2"/>
</dbReference>
<dbReference type="CDD" id="cd07043">
    <property type="entry name" value="STAS_anti-anti-sigma_factors"/>
    <property type="match status" value="1"/>
</dbReference>
<dbReference type="SUPFAM" id="SSF55785">
    <property type="entry name" value="PYP-like sensor domain (PAS domain)"/>
    <property type="match status" value="1"/>
</dbReference>
<reference evidence="15 16" key="1">
    <citation type="submission" date="2020-04" db="EMBL/GenBank/DDBJ databases">
        <authorList>
            <person name="Klaysubun C."/>
            <person name="Duangmal K."/>
            <person name="Lipun K."/>
        </authorList>
    </citation>
    <scope>NUCLEOTIDE SEQUENCE [LARGE SCALE GENOMIC DNA]</scope>
    <source>
        <strain evidence="15 16">K10HN5</strain>
    </source>
</reference>
<evidence type="ECO:0000256" key="5">
    <source>
        <dbReference type="ARBA" id="ARBA00022679"/>
    </source>
</evidence>
<dbReference type="Pfam" id="PF02518">
    <property type="entry name" value="HATPase_c"/>
    <property type="match status" value="1"/>
</dbReference>
<dbReference type="SMART" id="SM00387">
    <property type="entry name" value="HATPase_c"/>
    <property type="match status" value="1"/>
</dbReference>
<evidence type="ECO:0000256" key="2">
    <source>
        <dbReference type="ARBA" id="ARBA00004236"/>
    </source>
</evidence>
<evidence type="ECO:0000313" key="16">
    <source>
        <dbReference type="Proteomes" id="UP000820669"/>
    </source>
</evidence>
<dbReference type="Gene3D" id="3.30.750.24">
    <property type="entry name" value="STAS domain"/>
    <property type="match status" value="1"/>
</dbReference>
<dbReference type="InterPro" id="IPR036513">
    <property type="entry name" value="STAS_dom_sf"/>
</dbReference>
<dbReference type="InterPro" id="IPR001789">
    <property type="entry name" value="Sig_transdc_resp-reg_receiver"/>
</dbReference>
<dbReference type="InterPro" id="IPR003018">
    <property type="entry name" value="GAF"/>
</dbReference>
<dbReference type="PANTHER" id="PTHR43547">
    <property type="entry name" value="TWO-COMPONENT HISTIDINE KINASE"/>
    <property type="match status" value="1"/>
</dbReference>
<dbReference type="Pfam" id="PF08448">
    <property type="entry name" value="PAS_4"/>
    <property type="match status" value="1"/>
</dbReference>
<dbReference type="InterPro" id="IPR013656">
    <property type="entry name" value="PAS_4"/>
</dbReference>
<dbReference type="InterPro" id="IPR004358">
    <property type="entry name" value="Sig_transdc_His_kin-like_C"/>
</dbReference>
<feature type="region of interest" description="Disordered" evidence="9">
    <location>
        <begin position="1790"/>
        <end position="1826"/>
    </location>
</feature>
<keyword evidence="5" id="KW-0808">Transferase</keyword>
<dbReference type="SMART" id="SM00388">
    <property type="entry name" value="HisKA"/>
    <property type="match status" value="1"/>
</dbReference>
<dbReference type="InterPro" id="IPR001610">
    <property type="entry name" value="PAC"/>
</dbReference>
<dbReference type="InterPro" id="IPR058548">
    <property type="entry name" value="MlaB-like_STAS"/>
</dbReference>